<dbReference type="Pfam" id="PF08243">
    <property type="entry name" value="SPT2"/>
    <property type="match status" value="1"/>
</dbReference>
<organism evidence="5 6">
    <name type="scientific">Stylonychia lemnae</name>
    <name type="common">Ciliate</name>
    <dbReference type="NCBI Taxonomy" id="5949"/>
    <lineage>
        <taxon>Eukaryota</taxon>
        <taxon>Sar</taxon>
        <taxon>Alveolata</taxon>
        <taxon>Ciliophora</taxon>
        <taxon>Intramacronucleata</taxon>
        <taxon>Spirotrichea</taxon>
        <taxon>Stichotrichia</taxon>
        <taxon>Sporadotrichida</taxon>
        <taxon>Oxytrichidae</taxon>
        <taxon>Stylonychinae</taxon>
        <taxon>Stylonychia</taxon>
    </lineage>
</organism>
<dbReference type="InterPro" id="IPR013256">
    <property type="entry name" value="Chromatin_SPT2"/>
</dbReference>
<evidence type="ECO:0000256" key="1">
    <source>
        <dbReference type="ARBA" id="ARBA00006461"/>
    </source>
</evidence>
<keyword evidence="3" id="KW-0175">Coiled coil</keyword>
<dbReference type="EMBL" id="CCKQ01004392">
    <property type="protein sequence ID" value="CDW75547.1"/>
    <property type="molecule type" value="Genomic_DNA"/>
</dbReference>
<dbReference type="GO" id="GO:0003924">
    <property type="term" value="F:GTPase activity"/>
    <property type="evidence" value="ECO:0007669"/>
    <property type="project" value="InterPro"/>
</dbReference>
<evidence type="ECO:0000256" key="2">
    <source>
        <dbReference type="ARBA" id="ARBA00022741"/>
    </source>
</evidence>
<dbReference type="PROSITE" id="PS51421">
    <property type="entry name" value="RAS"/>
    <property type="match status" value="1"/>
</dbReference>
<feature type="region of interest" description="Disordered" evidence="4">
    <location>
        <begin position="405"/>
        <end position="472"/>
    </location>
</feature>
<name>A0A078A116_STYLE</name>
<dbReference type="InterPro" id="IPR027417">
    <property type="entry name" value="P-loop_NTPase"/>
</dbReference>
<dbReference type="SUPFAM" id="SSF52540">
    <property type="entry name" value="P-loop containing nucleoside triphosphate hydrolases"/>
    <property type="match status" value="1"/>
</dbReference>
<feature type="region of interest" description="Disordered" evidence="4">
    <location>
        <begin position="542"/>
        <end position="570"/>
    </location>
</feature>
<dbReference type="SMART" id="SM00174">
    <property type="entry name" value="RHO"/>
    <property type="match status" value="1"/>
</dbReference>
<dbReference type="Pfam" id="PF00071">
    <property type="entry name" value="Ras"/>
    <property type="match status" value="1"/>
</dbReference>
<proteinExistence type="inferred from homology"/>
<dbReference type="Gene3D" id="3.40.50.300">
    <property type="entry name" value="P-loop containing nucleotide triphosphate hydrolases"/>
    <property type="match status" value="1"/>
</dbReference>
<sequence>MRVQVHIWDTAGQERFKSLTTQGAQGALLVFDVMSPQSFDAVQQWLRELTDNTQPNCQIALISNKCDLLENQKPVIKQEEVKKFAEQNGLIYFETSSYWDRQQIQVQGERGGIGYLVQSMVENVVREFMNEDEYDQSDKTDSSAKQSQRYQKQDQKQYRGGDENAKVLIKDKKMMGGRDKTEIRVSGIRLDKESMFEVDNKQESNSHQHKLKKNQNQNSNQQNGRYTDAGTLAKVSQQKNLDSLKLKLLGKNKPSGSTTKSSSSSKNDKNQSIKQSDINEKEKLRQKIEEKKSQLRNENKSKESEEDKMRKYREQLELNASFALILKSEQPKTIVPKYEEYDPLGIDTISQQALYLLRSFYSPKEQPSDLISQIDQKIRKELNIISDPNDMRKRLEREHRLQEELQRQRNQEKKRQEKLKQKQKNGIKPNNGTILNTNKQIEAQKLKSKLQNKEKKQKIENTPDQQKQHQLKEKLEESQIYCARCRKFHGISFHKNQTNGKPSDIKMSLDEETKGLRPSVNIINSIKDKKSANYDERKVQFKQNSRDMQREERRVYEPSDKHRQLERPQKQTMRYDDYGEESEGNLSFIVDDDEELDPHTQKELDQLIGKRRKRYVYREYDSESDDMAMEAGYDDIEFEEKISSRIARLEDEEQLRLINEEKKREKMLRKKRRRIE</sequence>
<evidence type="ECO:0000256" key="4">
    <source>
        <dbReference type="SAM" id="MobiDB-lite"/>
    </source>
</evidence>
<dbReference type="PANTHER" id="PTHR47978">
    <property type="match status" value="1"/>
</dbReference>
<dbReference type="PROSITE" id="PS51419">
    <property type="entry name" value="RAB"/>
    <property type="match status" value="1"/>
</dbReference>
<feature type="region of interest" description="Disordered" evidence="4">
    <location>
        <begin position="244"/>
        <end position="309"/>
    </location>
</feature>
<feature type="compositionally biased region" description="Basic and acidic residues" evidence="4">
    <location>
        <begin position="266"/>
        <end position="309"/>
    </location>
</feature>
<dbReference type="SMART" id="SM00784">
    <property type="entry name" value="SPT2"/>
    <property type="match status" value="1"/>
</dbReference>
<accession>A0A078A116</accession>
<dbReference type="SMART" id="SM00175">
    <property type="entry name" value="RAB"/>
    <property type="match status" value="1"/>
</dbReference>
<keyword evidence="2" id="KW-0547">Nucleotide-binding</keyword>
<feature type="compositionally biased region" description="Low complexity" evidence="4">
    <location>
        <begin position="251"/>
        <end position="265"/>
    </location>
</feature>
<feature type="compositionally biased region" description="Basic and acidic residues" evidence="4">
    <location>
        <begin position="405"/>
        <end position="420"/>
    </location>
</feature>
<dbReference type="GO" id="GO:0005525">
    <property type="term" value="F:GTP binding"/>
    <property type="evidence" value="ECO:0007669"/>
    <property type="project" value="InterPro"/>
</dbReference>
<feature type="compositionally biased region" description="Basic and acidic residues" evidence="4">
    <location>
        <begin position="151"/>
        <end position="186"/>
    </location>
</feature>
<keyword evidence="6" id="KW-1185">Reference proteome</keyword>
<feature type="region of interest" description="Disordered" evidence="4">
    <location>
        <begin position="198"/>
        <end position="226"/>
    </location>
</feature>
<feature type="compositionally biased region" description="Polar residues" evidence="4">
    <location>
        <begin position="428"/>
        <end position="441"/>
    </location>
</feature>
<dbReference type="InterPro" id="IPR001806">
    <property type="entry name" value="Small_GTPase"/>
</dbReference>
<gene>
    <name evidence="5" type="primary">Contig12484.g13317</name>
    <name evidence="5" type="ORF">STYLEM_4537</name>
</gene>
<dbReference type="InParanoid" id="A0A078A116"/>
<dbReference type="Proteomes" id="UP000039865">
    <property type="component" value="Unassembled WGS sequence"/>
</dbReference>
<feature type="region of interest" description="Disordered" evidence="4">
    <location>
        <begin position="131"/>
        <end position="186"/>
    </location>
</feature>
<feature type="compositionally biased region" description="Basic and acidic residues" evidence="4">
    <location>
        <begin position="451"/>
        <end position="472"/>
    </location>
</feature>
<reference evidence="5 6" key="1">
    <citation type="submission" date="2014-06" db="EMBL/GenBank/DDBJ databases">
        <authorList>
            <person name="Swart Estienne"/>
        </authorList>
    </citation>
    <scope>NUCLEOTIDE SEQUENCE [LARGE SCALE GENOMIC DNA]</scope>
    <source>
        <strain evidence="5 6">130c</strain>
    </source>
</reference>
<dbReference type="CDD" id="cd00154">
    <property type="entry name" value="Rab"/>
    <property type="match status" value="1"/>
</dbReference>
<evidence type="ECO:0000256" key="3">
    <source>
        <dbReference type="ARBA" id="ARBA00023054"/>
    </source>
</evidence>
<comment type="similarity">
    <text evidence="1">Belongs to the SPT2 family.</text>
</comment>
<feature type="compositionally biased region" description="Low complexity" evidence="4">
    <location>
        <begin position="214"/>
        <end position="223"/>
    </location>
</feature>
<evidence type="ECO:0000313" key="6">
    <source>
        <dbReference type="Proteomes" id="UP000039865"/>
    </source>
</evidence>
<protein>
    <submittedName>
        <fullName evidence="5">Rab2 gtpase</fullName>
    </submittedName>
</protein>
<evidence type="ECO:0000313" key="5">
    <source>
        <dbReference type="EMBL" id="CDW75547.1"/>
    </source>
</evidence>
<dbReference type="AlphaFoldDB" id="A0A078A116"/>